<dbReference type="GO" id="GO:0003677">
    <property type="term" value="F:DNA binding"/>
    <property type="evidence" value="ECO:0007669"/>
    <property type="project" value="UniProtKB-UniRule"/>
</dbReference>
<keyword evidence="6 9" id="KW-0804">Transcription</keyword>
<evidence type="ECO:0000256" key="8">
    <source>
        <dbReference type="ARBA" id="ARBA00048552"/>
    </source>
</evidence>
<dbReference type="InterPro" id="IPR007641">
    <property type="entry name" value="RNA_pol_Rpb2_7"/>
</dbReference>
<dbReference type="GO" id="GO:0003899">
    <property type="term" value="F:DNA-directed RNA polymerase activity"/>
    <property type="evidence" value="ECO:0007669"/>
    <property type="project" value="UniProtKB-UniRule"/>
</dbReference>
<evidence type="ECO:0000256" key="1">
    <source>
        <dbReference type="ARBA" id="ARBA00004026"/>
    </source>
</evidence>
<feature type="domain" description="DNA-directed RNA polymerase subunit 2 hybrid-binding" evidence="11">
    <location>
        <begin position="905"/>
        <end position="1582"/>
    </location>
</feature>
<evidence type="ECO:0000256" key="9">
    <source>
        <dbReference type="HAMAP-Rule" id="MF_01321"/>
    </source>
</evidence>
<dbReference type="InterPro" id="IPR015712">
    <property type="entry name" value="DNA-dir_RNA_pol_su2"/>
</dbReference>
<dbReference type="Gene3D" id="2.40.50.100">
    <property type="match status" value="1"/>
</dbReference>
<feature type="domain" description="RNA polymerase Rpb2" evidence="13">
    <location>
        <begin position="170"/>
        <end position="359"/>
    </location>
</feature>
<dbReference type="GeneID" id="41796871"/>
<dbReference type="Pfam" id="PF04565">
    <property type="entry name" value="RNA_pol_Rpb2_3"/>
    <property type="match status" value="1"/>
</dbReference>
<evidence type="ECO:0000256" key="5">
    <source>
        <dbReference type="ARBA" id="ARBA00022695"/>
    </source>
</evidence>
<dbReference type="Gene3D" id="3.90.1110.10">
    <property type="entry name" value="RNA polymerase Rpb2, domain 2"/>
    <property type="match status" value="1"/>
</dbReference>
<evidence type="ECO:0000256" key="7">
    <source>
        <dbReference type="ARBA" id="ARBA00026088"/>
    </source>
</evidence>
<evidence type="ECO:0000256" key="2">
    <source>
        <dbReference type="ARBA" id="ARBA00006835"/>
    </source>
</evidence>
<dbReference type="InterPro" id="IPR007121">
    <property type="entry name" value="RNA_pol_bsu_CS"/>
</dbReference>
<geneLocation type="chloroplast" evidence="15"/>
<evidence type="ECO:0000259" key="13">
    <source>
        <dbReference type="Pfam" id="PF04561"/>
    </source>
</evidence>
<dbReference type="InterPro" id="IPR007642">
    <property type="entry name" value="RNA_pol_Rpb2_2"/>
</dbReference>
<dbReference type="InterPro" id="IPR037033">
    <property type="entry name" value="DNA-dir_RNAP_su2_hyb_sf"/>
</dbReference>
<dbReference type="RefSeq" id="YP_009692049.1">
    <property type="nucleotide sequence ID" value="NC_044704.1"/>
</dbReference>
<dbReference type="PANTHER" id="PTHR20856">
    <property type="entry name" value="DNA-DIRECTED RNA POLYMERASE I SUBUNIT 2"/>
    <property type="match status" value="1"/>
</dbReference>
<dbReference type="Pfam" id="PF04560">
    <property type="entry name" value="RNA_pol_Rpb2_7"/>
    <property type="match status" value="1"/>
</dbReference>
<dbReference type="InterPro" id="IPR007645">
    <property type="entry name" value="RNA_pol_Rpb2_3"/>
</dbReference>
<comment type="subunit">
    <text evidence="7 9 10">In plastids the minimal PEP RNA polymerase catalytic core is composed of four subunits: alpha, beta, beta', and beta''. When a (nuclear-encoded) sigma factor is associated with the core the holoenzyme is formed, which can initiate transcription.</text>
</comment>
<dbReference type="Pfam" id="PF04561">
    <property type="entry name" value="RNA_pol_Rpb2_2"/>
    <property type="match status" value="1"/>
</dbReference>
<dbReference type="SUPFAM" id="SSF64484">
    <property type="entry name" value="beta and beta-prime subunits of DNA dependent RNA-polymerase"/>
    <property type="match status" value="2"/>
</dbReference>
<dbReference type="Gene3D" id="2.40.50.150">
    <property type="match status" value="1"/>
</dbReference>
<keyword evidence="15" id="KW-0150">Chloroplast</keyword>
<dbReference type="EMBL" id="MN056173">
    <property type="protein sequence ID" value="QEG77670.1"/>
    <property type="molecule type" value="Genomic_DNA"/>
</dbReference>
<feature type="domain" description="RNA polymerase Rpb2" evidence="12">
    <location>
        <begin position="1584"/>
        <end position="1626"/>
    </location>
</feature>
<dbReference type="InterPro" id="IPR037034">
    <property type="entry name" value="RNA_pol_Rpb2_2_sf"/>
</dbReference>
<keyword evidence="5 9" id="KW-0548">Nucleotidyltransferase</keyword>
<sequence>MFADDFLLGQSVHLQKQSFKSFLQKGLIEEFQNFFPFITSFGRESQINETSTSHQSHTVTRSVSDIRSPLASLENYVPYTSRDTYQKNTFVFFLDVQNYVLKKPKISAQKALQSGETYKAEIYIPGRWFFNNLPITSTSFLFLGELPLLTEEGHFILNGSPRTVVGQLVRSPGIYYKIKLGRKNRRRHLISFLSENGCWFRIWTDQWGRVWARINKLRRIPLFVLLRSLGFTDSLLIRMISDLSFLWKSYRKFIETYFFANSIHKAILFLYFDLHRSRSKKPVFLHACDFIYRTFFQSKTYSFGKSGRFYLDLKLGRYPQLSQTLKPEDVLDGIEKLIQLESGYCWVDNIDHLQNRRVRLVNELLQNELNRGLKSFQTIYKQKLQTLYLSSIFHDLKLYPVNYTFFKKFYHTFSLRSDQSHTIRESQVSNEYRDLKNPLSLRSRTTYLLPSVAETSLREAKLGVKLCSSSRSVTRRRYIIGERVIKNQKKHLRKKKFFFFKLKKKNDKIPISLGSDQSHIIRYGVLERRERGLIRSPLTSTVCSEETFVPSLKHDSNFFTNRNKELSIKPNGLSTRIYGPHLRSPSTATRLDLFSESEANNGFYEFLLNPHSITKAFQQFFGLHPLSQLLDQSNPLSAAAHKRRLTSLGPGGVNRDAGLAVRDIHPSHYGRLCPIETPEGKNAGLVHSLALYAHLNNLGAVQTPFLVKNKLRETNVNFQNQSKSFLFSSEQEFFLTKGKPIFFGNPFLVKETCTKFSSEARGLYEQSEKAKSLIGKKVASLNKEIYQYNKSSILVPSQIIDRNHSLCRIGEPVSSYNSVPALSDRRDKSPTSLRSYNSVPLFFSVSPTQILSLATSLIPFLEHDDANRALMGSNMQRQAVSLLYPEKPIVGTGFEKIATQGISTKTSGIIYSVNATRILVRTQKRLHIYPFNTFSRSNQATCLEEKPFVKEGEIILKGTSFGDKESTYGGDLSIGTNLLLGYMPWEGYNFEDAVVISERLVIEDVYTSIHIEKYTVNIDKRFGEELTPYPPNIPNDESYHLDNNGIIEKGVFVQKQSLLIGKRKPLDDKKMTPTFKLRAKIFQVKPPFYEDTSFRLMRGSGGRVLRVQLRLDRDSSEAKIETNFAFSKLIYSIKLPTRFARIESPLASLETSHLPVPSGRRDKSHIVKTELNKRSEVRDLSPLTQQNIKYRTKKKKNSRFAKEEKYKFLEYLSFHQRSSFFPKKMSEHKPNQTWIEKENFYEKYNSFSFCYKLNFQINSFFKISHSKQTVFQQKNNVLHSSVSGTLYQKQVFNKRSLESEASPYKYDTCTKFSSKARGIYDHRSEVLERSERELVRSSRPKGEGIDKDIKTIKNIDSIQIFIATKRRIQIGDKVAGRHGNKGIVCLILPQSNMPYLQDGTPLDVVLNPLGVPSRMNLGQLFESLLGLAGKHLRQSYKIVAFDEIHSSLRLNNSVQSCVRGAIDVNPEQYVSSSRAKGEVLRSRPKGEGIDRERQVSSISKNIVLQNCFNAKKKTGYSWLFNSNIPGKMYVFDGRTGRPFLQPIMVGLSYMLKLVHLVDDKIHARLTGPYGLVSQQPLRGKARDGGQRLGEMEVWAFEGYGAAYTLHELLTLKSDDMEARSRLFSSLVKGDSIWGHENTKSYSIFNMMFLRSSSFQFDTINSTLLGDLSLIYDPRTPAGTELNKRSEFREQSKIPINPRQLGTRFAPQASLFQSDRDYIFEKYNKAYQNKKKKKTHNFPESLQVVFSELQALCLDISLIQF</sequence>
<name>A0A5B9RJN1_9CHLO</name>
<feature type="domain" description="RNA polymerase Rpb2" evidence="14">
    <location>
        <begin position="628"/>
        <end position="694"/>
    </location>
</feature>
<dbReference type="Gene3D" id="3.90.1100.10">
    <property type="match status" value="1"/>
</dbReference>
<dbReference type="Gene3D" id="3.90.1800.10">
    <property type="entry name" value="RNA polymerase alpha subunit dimerisation domain"/>
    <property type="match status" value="1"/>
</dbReference>
<dbReference type="GO" id="GO:0032549">
    <property type="term" value="F:ribonucleoside binding"/>
    <property type="evidence" value="ECO:0007669"/>
    <property type="project" value="InterPro"/>
</dbReference>
<evidence type="ECO:0000313" key="15">
    <source>
        <dbReference type="EMBL" id="QEG77670.1"/>
    </source>
</evidence>
<dbReference type="EC" id="2.7.7.6" evidence="9"/>
<dbReference type="HAMAP" id="MF_01321">
    <property type="entry name" value="RNApol_bact_RpoB"/>
    <property type="match status" value="1"/>
</dbReference>
<dbReference type="Gene3D" id="2.40.270.10">
    <property type="entry name" value="DNA-directed RNA polymerase, subunit 2, domain 6"/>
    <property type="match status" value="2"/>
</dbReference>
<dbReference type="GO" id="GO:0000428">
    <property type="term" value="C:DNA-directed RNA polymerase complex"/>
    <property type="evidence" value="ECO:0007669"/>
    <property type="project" value="UniProtKB-KW"/>
</dbReference>
<evidence type="ECO:0000256" key="4">
    <source>
        <dbReference type="ARBA" id="ARBA00022679"/>
    </source>
</evidence>
<comment type="similarity">
    <text evidence="2 9 10">Belongs to the RNA polymerase beta chain family.</text>
</comment>
<gene>
    <name evidence="9 15" type="primary">rpoB</name>
</gene>
<dbReference type="InterPro" id="IPR014724">
    <property type="entry name" value="RNA_pol_RPB2_OB-fold"/>
</dbReference>
<comment type="catalytic activity">
    <reaction evidence="8 9 10">
        <text>RNA(n) + a ribonucleoside 5'-triphosphate = RNA(n+1) + diphosphate</text>
        <dbReference type="Rhea" id="RHEA:21248"/>
        <dbReference type="Rhea" id="RHEA-COMP:14527"/>
        <dbReference type="Rhea" id="RHEA-COMP:17342"/>
        <dbReference type="ChEBI" id="CHEBI:33019"/>
        <dbReference type="ChEBI" id="CHEBI:61557"/>
        <dbReference type="ChEBI" id="CHEBI:140395"/>
        <dbReference type="EC" id="2.7.7.6"/>
    </reaction>
</comment>
<evidence type="ECO:0000256" key="3">
    <source>
        <dbReference type="ARBA" id="ARBA00022478"/>
    </source>
</evidence>
<dbReference type="InterPro" id="IPR010243">
    <property type="entry name" value="RNA_pol_bsu_bac"/>
</dbReference>
<dbReference type="InterPro" id="IPR007120">
    <property type="entry name" value="DNA-dir_RNAP_su2_dom"/>
</dbReference>
<dbReference type="GO" id="GO:0006351">
    <property type="term" value="P:DNA-templated transcription"/>
    <property type="evidence" value="ECO:0007669"/>
    <property type="project" value="UniProtKB-UniRule"/>
</dbReference>
<accession>A0A5B9RJN1</accession>
<reference evidence="15" key="1">
    <citation type="journal article" date="2019" name="J. Phycol.">
        <title>A new marine prasinophyte genus alternates between a flagellate and a dominant benthic stage with microrhizoids for adhesion.</title>
        <authorList>
            <person name="Wetherbee R."/>
            <person name="Marcelino V.R."/>
            <person name="Costa J.F."/>
            <person name="Grant B."/>
            <person name="Crawford S."/>
            <person name="Waller R.F."/>
            <person name="Andersen R.A."/>
            <person name="Berry D."/>
            <person name="McFadden G.I."/>
            <person name="Verbruggen H."/>
        </authorList>
    </citation>
    <scope>NUCLEOTIDE SEQUENCE</scope>
</reference>
<dbReference type="Pfam" id="PF00562">
    <property type="entry name" value="RNA_pol_Rpb2_6"/>
    <property type="match status" value="1"/>
</dbReference>
<evidence type="ECO:0000259" key="12">
    <source>
        <dbReference type="Pfam" id="PF04560"/>
    </source>
</evidence>
<dbReference type="PROSITE" id="PS01166">
    <property type="entry name" value="RNA_POL_BETA"/>
    <property type="match status" value="1"/>
</dbReference>
<protein>
    <recommendedName>
        <fullName evidence="9">DNA-directed RNA polymerase subunit beta</fullName>
        <ecNumber evidence="9">2.7.7.6</ecNumber>
    </recommendedName>
    <alternativeName>
        <fullName evidence="9">PEP</fullName>
    </alternativeName>
    <alternativeName>
        <fullName evidence="9">Plastid-encoded RNA polymerase subunit beta</fullName>
        <shortName evidence="9">RNA polymerase subunit beta</shortName>
    </alternativeName>
</protein>
<evidence type="ECO:0000259" key="11">
    <source>
        <dbReference type="Pfam" id="PF00562"/>
    </source>
</evidence>
<keyword evidence="3 9" id="KW-0240">DNA-directed RNA polymerase</keyword>
<evidence type="ECO:0000256" key="10">
    <source>
        <dbReference type="RuleBase" id="RU363031"/>
    </source>
</evidence>
<evidence type="ECO:0000259" key="14">
    <source>
        <dbReference type="Pfam" id="PF04565"/>
    </source>
</evidence>
<comment type="subcellular location">
    <subcellularLocation>
        <location evidence="9">Plastid</location>
        <location evidence="9">Chloroplast</location>
    </subcellularLocation>
</comment>
<proteinExistence type="inferred from homology"/>
<dbReference type="GO" id="GO:0009507">
    <property type="term" value="C:chloroplast"/>
    <property type="evidence" value="ECO:0007669"/>
    <property type="project" value="UniProtKB-SubCell"/>
</dbReference>
<comment type="function">
    <text evidence="1 9 10">DNA-dependent RNA polymerase catalyzes the transcription of DNA into RNA using the four ribonucleoside triphosphates as substrates.</text>
</comment>
<keyword evidence="4 9" id="KW-0808">Transferase</keyword>
<evidence type="ECO:0000256" key="6">
    <source>
        <dbReference type="ARBA" id="ARBA00023163"/>
    </source>
</evidence>
<keyword evidence="15" id="KW-0934">Plastid</keyword>
<organism evidence="15">
    <name type="scientific">Microrhizoidea pickettheapsiorum</name>
    <dbReference type="NCBI Taxonomy" id="2604950"/>
    <lineage>
        <taxon>Eukaryota</taxon>
        <taxon>Viridiplantae</taxon>
        <taxon>Chlorophyta</taxon>
        <taxon>Mamiellophyceae</taxon>
        <taxon>Dolichomastigales</taxon>
        <taxon>Dolichomastigales incertae sedis</taxon>
        <taxon>Microrhizoidea</taxon>
    </lineage>
</organism>